<evidence type="ECO:0000313" key="8">
    <source>
        <dbReference type="Proteomes" id="UP000325161"/>
    </source>
</evidence>
<dbReference type="PROSITE" id="PS00671">
    <property type="entry name" value="D_2_HYDROXYACID_DH_3"/>
    <property type="match status" value="1"/>
</dbReference>
<dbReference type="Gene3D" id="3.40.50.720">
    <property type="entry name" value="NAD(P)-binding Rossmann-like Domain"/>
    <property type="match status" value="2"/>
</dbReference>
<evidence type="ECO:0000256" key="4">
    <source>
        <dbReference type="RuleBase" id="RU003719"/>
    </source>
</evidence>
<dbReference type="KEGG" id="pacr:FXN63_15585"/>
<dbReference type="PANTHER" id="PTHR10996:SF283">
    <property type="entry name" value="GLYOXYLATE_HYDROXYPYRUVATE REDUCTASE B"/>
    <property type="match status" value="1"/>
</dbReference>
<dbReference type="GO" id="GO:0051287">
    <property type="term" value="F:NAD binding"/>
    <property type="evidence" value="ECO:0007669"/>
    <property type="project" value="InterPro"/>
</dbReference>
<dbReference type="InterPro" id="IPR050223">
    <property type="entry name" value="D-isomer_2-hydroxyacid_DH"/>
</dbReference>
<dbReference type="GO" id="GO:0030267">
    <property type="term" value="F:glyoxylate reductase (NADPH) activity"/>
    <property type="evidence" value="ECO:0007669"/>
    <property type="project" value="TreeGrafter"/>
</dbReference>
<feature type="domain" description="D-isomer specific 2-hydroxyacid dehydrogenase catalytic" evidence="5">
    <location>
        <begin position="6"/>
        <end position="317"/>
    </location>
</feature>
<dbReference type="EMBL" id="CP043046">
    <property type="protein sequence ID" value="QEI07102.1"/>
    <property type="molecule type" value="Genomic_DNA"/>
</dbReference>
<dbReference type="FunFam" id="3.40.50.720:FF:000203">
    <property type="entry name" value="D-3-phosphoglycerate dehydrogenase (SerA)"/>
    <property type="match status" value="1"/>
</dbReference>
<gene>
    <name evidence="7" type="ORF">FXN63_15585</name>
</gene>
<evidence type="ECO:0000313" key="7">
    <source>
        <dbReference type="EMBL" id="QEI07102.1"/>
    </source>
</evidence>
<evidence type="ECO:0000259" key="5">
    <source>
        <dbReference type="Pfam" id="PF00389"/>
    </source>
</evidence>
<keyword evidence="3" id="KW-0520">NAD</keyword>
<dbReference type="Pfam" id="PF00389">
    <property type="entry name" value="2-Hacid_dh"/>
    <property type="match status" value="1"/>
</dbReference>
<dbReference type="CDD" id="cd05301">
    <property type="entry name" value="GDH"/>
    <property type="match status" value="1"/>
</dbReference>
<sequence>MSRPVVAVTRRVFPEGLAVFEGRAEVRTNDADVALDADGLAKHAAGAQVLLTTADTPVTDALLAQLPDLKLIANIAVGYNNIDVAAATRRGILVTNTPDVLTEATADMAWALLMAAGRRVSESEQWLRDGKWTAWAFDLWLGADYHGTRLGIIGMGRIGRAIARRAHGFGMEVVYHNRRPLPIGEHGATWVTREELLRTCDHVVLVVPYSAESHHLIGAPELASMKPTAVLVNIGRGGVVDDAALAAALASGKLAAAGLDVFEGEPKVHPDLLAQPRAVLTPHIGSATPRTRRAMLGLAVDNVIDWLDGKAPRCTVNADALPVETSTPQRG</sequence>
<accession>A0A5C0AXA1</accession>
<dbReference type="RefSeq" id="WP_148816149.1">
    <property type="nucleotide sequence ID" value="NZ_CP043046.1"/>
</dbReference>
<dbReference type="InterPro" id="IPR029752">
    <property type="entry name" value="D-isomer_DH_CS1"/>
</dbReference>
<dbReference type="InterPro" id="IPR006140">
    <property type="entry name" value="D-isomer_DH_NAD-bd"/>
</dbReference>
<dbReference type="SUPFAM" id="SSF52283">
    <property type="entry name" value="Formate/glycerate dehydrogenase catalytic domain-like"/>
    <property type="match status" value="1"/>
</dbReference>
<feature type="domain" description="D-isomer specific 2-hydroxyacid dehydrogenase NAD-binding" evidence="6">
    <location>
        <begin position="111"/>
        <end position="285"/>
    </location>
</feature>
<dbReference type="AlphaFoldDB" id="A0A5C0AXA1"/>
<dbReference type="OrthoDB" id="9805416at2"/>
<keyword evidence="8" id="KW-1185">Reference proteome</keyword>
<comment type="similarity">
    <text evidence="1 4">Belongs to the D-isomer specific 2-hydroxyacid dehydrogenase family.</text>
</comment>
<dbReference type="InterPro" id="IPR006139">
    <property type="entry name" value="D-isomer_2_OHA_DH_cat_dom"/>
</dbReference>
<proteinExistence type="inferred from homology"/>
<evidence type="ECO:0000256" key="2">
    <source>
        <dbReference type="ARBA" id="ARBA00023002"/>
    </source>
</evidence>
<dbReference type="PANTHER" id="PTHR10996">
    <property type="entry name" value="2-HYDROXYACID DEHYDROGENASE-RELATED"/>
    <property type="match status" value="1"/>
</dbReference>
<dbReference type="Pfam" id="PF02826">
    <property type="entry name" value="2-Hacid_dh_C"/>
    <property type="match status" value="1"/>
</dbReference>
<organism evidence="7 8">
    <name type="scientific">Pigmentiphaga aceris</name>
    <dbReference type="NCBI Taxonomy" id="1940612"/>
    <lineage>
        <taxon>Bacteria</taxon>
        <taxon>Pseudomonadati</taxon>
        <taxon>Pseudomonadota</taxon>
        <taxon>Betaproteobacteria</taxon>
        <taxon>Burkholderiales</taxon>
        <taxon>Alcaligenaceae</taxon>
        <taxon>Pigmentiphaga</taxon>
    </lineage>
</organism>
<reference evidence="7 8" key="1">
    <citation type="submission" date="2019-08" db="EMBL/GenBank/DDBJ databases">
        <title>Amphibian skin-associated Pigmentiphaga: genome sequence and occurrence across geography and hosts.</title>
        <authorList>
            <person name="Bletz M.C."/>
            <person name="Bunk B."/>
            <person name="Sproeer C."/>
            <person name="Biwer P."/>
            <person name="Reiter S."/>
            <person name="Rabemananjara F.C.E."/>
            <person name="Schulz S."/>
            <person name="Overmann J."/>
            <person name="Vences M."/>
        </authorList>
    </citation>
    <scope>NUCLEOTIDE SEQUENCE [LARGE SCALE GENOMIC DNA]</scope>
    <source>
        <strain evidence="7 8">Mada1488</strain>
    </source>
</reference>
<dbReference type="Proteomes" id="UP000325161">
    <property type="component" value="Chromosome"/>
</dbReference>
<evidence type="ECO:0000256" key="3">
    <source>
        <dbReference type="ARBA" id="ARBA00023027"/>
    </source>
</evidence>
<dbReference type="PROSITE" id="PS00065">
    <property type="entry name" value="D_2_HYDROXYACID_DH_1"/>
    <property type="match status" value="1"/>
</dbReference>
<evidence type="ECO:0000259" key="6">
    <source>
        <dbReference type="Pfam" id="PF02826"/>
    </source>
</evidence>
<protein>
    <submittedName>
        <fullName evidence="7">D-glycerate dehydrogenase</fullName>
    </submittedName>
</protein>
<dbReference type="GO" id="GO:0005829">
    <property type="term" value="C:cytosol"/>
    <property type="evidence" value="ECO:0007669"/>
    <property type="project" value="TreeGrafter"/>
</dbReference>
<dbReference type="InterPro" id="IPR029753">
    <property type="entry name" value="D-isomer_DH_CS"/>
</dbReference>
<evidence type="ECO:0000256" key="1">
    <source>
        <dbReference type="ARBA" id="ARBA00005854"/>
    </source>
</evidence>
<keyword evidence="2 4" id="KW-0560">Oxidoreductase</keyword>
<dbReference type="SUPFAM" id="SSF51735">
    <property type="entry name" value="NAD(P)-binding Rossmann-fold domains"/>
    <property type="match status" value="1"/>
</dbReference>
<dbReference type="GO" id="GO:0016618">
    <property type="term" value="F:hydroxypyruvate reductase [NAD(P)H] activity"/>
    <property type="evidence" value="ECO:0007669"/>
    <property type="project" value="TreeGrafter"/>
</dbReference>
<dbReference type="InterPro" id="IPR036291">
    <property type="entry name" value="NAD(P)-bd_dom_sf"/>
</dbReference>
<name>A0A5C0AXA1_9BURK</name>